<dbReference type="Pfam" id="PF03227">
    <property type="entry name" value="GILT"/>
    <property type="match status" value="1"/>
</dbReference>
<evidence type="ECO:0008006" key="8">
    <source>
        <dbReference type="Google" id="ProtNLM"/>
    </source>
</evidence>
<dbReference type="PANTHER" id="PTHR13234:SF8">
    <property type="entry name" value="GAMMA-INTERFERON-INDUCIBLE LYSOSOMAL THIOL REDUCTASE"/>
    <property type="match status" value="1"/>
</dbReference>
<dbReference type="PANTHER" id="PTHR13234">
    <property type="entry name" value="GAMMA-INTERFERON INDUCIBLE LYSOSOMAL THIOL REDUCTASE GILT"/>
    <property type="match status" value="1"/>
</dbReference>
<protein>
    <recommendedName>
        <fullName evidence="8">Gamma interferon inducible lysosomal thiol reductase GILT</fullName>
    </recommendedName>
</protein>
<dbReference type="GO" id="GO:0016671">
    <property type="term" value="F:oxidoreductase activity, acting on a sulfur group of donors, disulfide as acceptor"/>
    <property type="evidence" value="ECO:0007669"/>
    <property type="project" value="InterPro"/>
</dbReference>
<sequence>MFIPPSLVTAAGFAFAAISPPLLVQHSPIAGFSQQRHVKVPVLLGVMSRCPDALICESVFDKVLSQVGDKVDLSLSFIGSINSSEPDFGVTCMHGPEECAGNVQELCAAKYLPQEQWWRYVQCQNYYGRYRVGDPDIALSCAATAKFSWEHSGVGTCAGVDGSGKGHEGIELLKISVNRSVELGISRSCTIMINGKRVCVRDESWKDCEAGHEPSNFAEQINYAYEELNKATPK</sequence>
<keyword evidence="5" id="KW-0325">Glycoprotein</keyword>
<dbReference type="GO" id="GO:0005576">
    <property type="term" value="C:extracellular region"/>
    <property type="evidence" value="ECO:0007669"/>
    <property type="project" value="UniProtKB-SubCell"/>
</dbReference>
<keyword evidence="7" id="KW-1185">Reference proteome</keyword>
<organism evidence="6 7">
    <name type="scientific">Rickenella mellea</name>
    <dbReference type="NCBI Taxonomy" id="50990"/>
    <lineage>
        <taxon>Eukaryota</taxon>
        <taxon>Fungi</taxon>
        <taxon>Dikarya</taxon>
        <taxon>Basidiomycota</taxon>
        <taxon>Agaricomycotina</taxon>
        <taxon>Agaricomycetes</taxon>
        <taxon>Hymenochaetales</taxon>
        <taxon>Rickenellaceae</taxon>
        <taxon>Rickenella</taxon>
    </lineage>
</organism>
<dbReference type="AlphaFoldDB" id="A0A4R5XGG0"/>
<name>A0A4R5XGG0_9AGAM</name>
<evidence type="ECO:0000256" key="1">
    <source>
        <dbReference type="ARBA" id="ARBA00004613"/>
    </source>
</evidence>
<keyword evidence="4" id="KW-0732">Signal</keyword>
<comment type="subcellular location">
    <subcellularLocation>
        <location evidence="1">Secreted</location>
    </subcellularLocation>
</comment>
<dbReference type="Proteomes" id="UP000294933">
    <property type="component" value="Unassembled WGS sequence"/>
</dbReference>
<evidence type="ECO:0000313" key="6">
    <source>
        <dbReference type="EMBL" id="TDL29882.1"/>
    </source>
</evidence>
<accession>A0A4R5XGG0</accession>
<comment type="similarity">
    <text evidence="2">Belongs to the GILT family.</text>
</comment>
<gene>
    <name evidence="6" type="ORF">BD410DRAFT_45349</name>
</gene>
<evidence type="ECO:0000313" key="7">
    <source>
        <dbReference type="Proteomes" id="UP000294933"/>
    </source>
</evidence>
<dbReference type="EMBL" id="ML170156">
    <property type="protein sequence ID" value="TDL29882.1"/>
    <property type="molecule type" value="Genomic_DNA"/>
</dbReference>
<dbReference type="STRING" id="50990.A0A4R5XGG0"/>
<keyword evidence="3" id="KW-0964">Secreted</keyword>
<evidence type="ECO:0000256" key="4">
    <source>
        <dbReference type="ARBA" id="ARBA00022729"/>
    </source>
</evidence>
<reference evidence="6 7" key="1">
    <citation type="submission" date="2018-06" db="EMBL/GenBank/DDBJ databases">
        <title>A transcriptomic atlas of mushroom development highlights an independent origin of complex multicellularity.</title>
        <authorList>
            <consortium name="DOE Joint Genome Institute"/>
            <person name="Krizsan K."/>
            <person name="Almasi E."/>
            <person name="Merenyi Z."/>
            <person name="Sahu N."/>
            <person name="Viragh M."/>
            <person name="Koszo T."/>
            <person name="Mondo S."/>
            <person name="Kiss B."/>
            <person name="Balint B."/>
            <person name="Kues U."/>
            <person name="Barry K."/>
            <person name="Hegedus J.C."/>
            <person name="Henrissat B."/>
            <person name="Johnson J."/>
            <person name="Lipzen A."/>
            <person name="Ohm R."/>
            <person name="Nagy I."/>
            <person name="Pangilinan J."/>
            <person name="Yan J."/>
            <person name="Xiong Y."/>
            <person name="Grigoriev I.V."/>
            <person name="Hibbett D.S."/>
            <person name="Nagy L.G."/>
        </authorList>
    </citation>
    <scope>NUCLEOTIDE SEQUENCE [LARGE SCALE GENOMIC DNA]</scope>
    <source>
        <strain evidence="6 7">SZMC22713</strain>
    </source>
</reference>
<dbReference type="OrthoDB" id="958254at2759"/>
<dbReference type="InterPro" id="IPR004911">
    <property type="entry name" value="Interferon-induced_GILT"/>
</dbReference>
<dbReference type="VEuPathDB" id="FungiDB:BD410DRAFT_45349"/>
<evidence type="ECO:0000256" key="2">
    <source>
        <dbReference type="ARBA" id="ARBA00005679"/>
    </source>
</evidence>
<proteinExistence type="inferred from homology"/>
<evidence type="ECO:0000256" key="5">
    <source>
        <dbReference type="ARBA" id="ARBA00023180"/>
    </source>
</evidence>
<evidence type="ECO:0000256" key="3">
    <source>
        <dbReference type="ARBA" id="ARBA00022525"/>
    </source>
</evidence>